<keyword evidence="8 13" id="KW-0067">ATP-binding</keyword>
<keyword evidence="5" id="KW-0597">Phosphoprotein</keyword>
<gene>
    <name evidence="18" type="ORF">GSI_14125</name>
</gene>
<keyword evidence="7 13" id="KW-0547">Nucleotide-binding</keyword>
<comment type="caution">
    <text evidence="18">The sequence shown here is derived from an EMBL/GenBank/DDBJ whole genome shotgun (WGS) entry which is preliminary data.</text>
</comment>
<dbReference type="EC" id="6.1.1.17" evidence="3"/>
<dbReference type="Gene3D" id="1.20.1050.130">
    <property type="match status" value="1"/>
</dbReference>
<evidence type="ECO:0000259" key="17">
    <source>
        <dbReference type="Pfam" id="PF20974"/>
    </source>
</evidence>
<evidence type="ECO:0000256" key="4">
    <source>
        <dbReference type="ARBA" id="ARBA00022490"/>
    </source>
</evidence>
<reference evidence="18 19" key="1">
    <citation type="journal article" date="2015" name="Sci. Rep.">
        <title>Chromosome-level genome map provides insights into diverse defense mechanisms in the medicinal fungus Ganoderma sinense.</title>
        <authorList>
            <person name="Zhu Y."/>
            <person name="Xu J."/>
            <person name="Sun C."/>
            <person name="Zhou S."/>
            <person name="Xu H."/>
            <person name="Nelson D.R."/>
            <person name="Qian J."/>
            <person name="Song J."/>
            <person name="Luo H."/>
            <person name="Xiang L."/>
            <person name="Li Y."/>
            <person name="Xu Z."/>
            <person name="Ji A."/>
            <person name="Wang L."/>
            <person name="Lu S."/>
            <person name="Hayward A."/>
            <person name="Sun W."/>
            <person name="Li X."/>
            <person name="Schwartz D.C."/>
            <person name="Wang Y."/>
            <person name="Chen S."/>
        </authorList>
    </citation>
    <scope>NUCLEOTIDE SEQUENCE [LARGE SCALE GENOMIC DNA]</scope>
    <source>
        <strain evidence="18 19">ZZ0214-1</strain>
    </source>
</reference>
<evidence type="ECO:0000259" key="16">
    <source>
        <dbReference type="Pfam" id="PF03950"/>
    </source>
</evidence>
<dbReference type="GO" id="GO:0017102">
    <property type="term" value="C:methionyl glutamyl tRNA synthetase complex"/>
    <property type="evidence" value="ECO:0007669"/>
    <property type="project" value="UniProtKB-ARBA"/>
</dbReference>
<evidence type="ECO:0000256" key="8">
    <source>
        <dbReference type="ARBA" id="ARBA00022840"/>
    </source>
</evidence>
<dbReference type="InterPro" id="IPR020061">
    <property type="entry name" value="Glu_tRNA_lig_a-bdl"/>
</dbReference>
<evidence type="ECO:0000259" key="15">
    <source>
        <dbReference type="Pfam" id="PF00749"/>
    </source>
</evidence>
<evidence type="ECO:0000256" key="9">
    <source>
        <dbReference type="ARBA" id="ARBA00022917"/>
    </source>
</evidence>
<dbReference type="Pfam" id="PF20974">
    <property type="entry name" value="tRNA-synt_1c_C2"/>
    <property type="match status" value="1"/>
</dbReference>
<dbReference type="InterPro" id="IPR011035">
    <property type="entry name" value="Ribosomal_bL25/Gln-tRNA_synth"/>
</dbReference>
<evidence type="ECO:0000256" key="11">
    <source>
        <dbReference type="ARBA" id="ARBA00030865"/>
    </source>
</evidence>
<evidence type="ECO:0000256" key="7">
    <source>
        <dbReference type="ARBA" id="ARBA00022741"/>
    </source>
</evidence>
<dbReference type="EMBL" id="AYKW01000067">
    <property type="protein sequence ID" value="PIL24372.1"/>
    <property type="molecule type" value="Genomic_DNA"/>
</dbReference>
<dbReference type="FunFam" id="3.40.50.620:FF:000070">
    <property type="entry name" value="Bifunctional glutamate/proline--tRNA ligase"/>
    <property type="match status" value="1"/>
</dbReference>
<dbReference type="PROSITE" id="PS00178">
    <property type="entry name" value="AA_TRNA_LIGASE_I"/>
    <property type="match status" value="1"/>
</dbReference>
<evidence type="ECO:0000256" key="2">
    <source>
        <dbReference type="ARBA" id="ARBA00008927"/>
    </source>
</evidence>
<evidence type="ECO:0000256" key="13">
    <source>
        <dbReference type="RuleBase" id="RU363037"/>
    </source>
</evidence>
<feature type="domain" description="tRNA synthetases class I (E and Q) anti-codon binding" evidence="17">
    <location>
        <begin position="621"/>
        <end position="698"/>
    </location>
</feature>
<dbReference type="HAMAP" id="MF_02076">
    <property type="entry name" value="Glu_tRNA_synth_type2"/>
    <property type="match status" value="1"/>
</dbReference>
<protein>
    <recommendedName>
        <fullName evidence="3">glutamate--tRNA ligase</fullName>
        <ecNumber evidence="3">6.1.1.17</ecNumber>
    </recommendedName>
    <alternativeName>
        <fullName evidence="11">Glutamyl-tRNA synthetase</fullName>
    </alternativeName>
</protein>
<dbReference type="SUPFAM" id="SSF50715">
    <property type="entry name" value="Ribosomal protein L25-like"/>
    <property type="match status" value="1"/>
</dbReference>
<dbReference type="PANTHER" id="PTHR43097">
    <property type="entry name" value="GLUTAMINE-TRNA LIGASE"/>
    <property type="match status" value="1"/>
</dbReference>
<dbReference type="InterPro" id="IPR020059">
    <property type="entry name" value="Glu/Gln-tRNA-synth_Ib_codon-bd"/>
</dbReference>
<dbReference type="Pfam" id="PF03950">
    <property type="entry name" value="tRNA-synt_1c_C"/>
    <property type="match status" value="1"/>
</dbReference>
<dbReference type="GO" id="GO:0006424">
    <property type="term" value="P:glutamyl-tRNA aminoacylation"/>
    <property type="evidence" value="ECO:0007669"/>
    <property type="project" value="InterPro"/>
</dbReference>
<name>A0A2G8RS87_9APHY</name>
<dbReference type="STRING" id="1077348.A0A2G8RS87"/>
<dbReference type="GO" id="GO:0005829">
    <property type="term" value="C:cytosol"/>
    <property type="evidence" value="ECO:0007669"/>
    <property type="project" value="TreeGrafter"/>
</dbReference>
<dbReference type="SUPFAM" id="SSF47616">
    <property type="entry name" value="GST C-terminal domain-like"/>
    <property type="match status" value="1"/>
</dbReference>
<evidence type="ECO:0000313" key="19">
    <source>
        <dbReference type="Proteomes" id="UP000230002"/>
    </source>
</evidence>
<evidence type="ECO:0000256" key="3">
    <source>
        <dbReference type="ARBA" id="ARBA00012835"/>
    </source>
</evidence>
<dbReference type="OrthoDB" id="10250478at2759"/>
<evidence type="ECO:0000256" key="1">
    <source>
        <dbReference type="ARBA" id="ARBA00004496"/>
    </source>
</evidence>
<dbReference type="FunFam" id="2.40.240.10:FF:000004">
    <property type="entry name" value="Glutamyl-tRNA synthetase, cytoplasmic"/>
    <property type="match status" value="1"/>
</dbReference>
<dbReference type="Gene3D" id="2.40.240.10">
    <property type="entry name" value="Ribosomal Protein L25, Chain P"/>
    <property type="match status" value="1"/>
</dbReference>
<proteinExistence type="inferred from homology"/>
<dbReference type="GO" id="GO:0005524">
    <property type="term" value="F:ATP binding"/>
    <property type="evidence" value="ECO:0007669"/>
    <property type="project" value="UniProtKB-KW"/>
</dbReference>
<dbReference type="InterPro" id="IPR004526">
    <property type="entry name" value="Glu-tRNA-synth_arc/euk"/>
</dbReference>
<dbReference type="InterPro" id="IPR049437">
    <property type="entry name" value="tRNA-synt_1c_C2"/>
</dbReference>
<dbReference type="NCBIfam" id="TIGR00463">
    <property type="entry name" value="gltX_arch"/>
    <property type="match status" value="1"/>
</dbReference>
<keyword evidence="10 13" id="KW-0030">Aminoacyl-tRNA synthetase</keyword>
<dbReference type="PANTHER" id="PTHR43097:SF5">
    <property type="entry name" value="GLUTAMATE--TRNA LIGASE"/>
    <property type="match status" value="1"/>
</dbReference>
<dbReference type="AlphaFoldDB" id="A0A2G8RS87"/>
<dbReference type="InterPro" id="IPR020056">
    <property type="entry name" value="Rbsml_bL25/Gln-tRNA_synth_N"/>
</dbReference>
<dbReference type="PRINTS" id="PR00987">
    <property type="entry name" value="TRNASYNTHGLU"/>
</dbReference>
<dbReference type="Gene3D" id="3.90.800.10">
    <property type="entry name" value="Glutamyl-tRNA Synthetase, Domain 3"/>
    <property type="match status" value="1"/>
</dbReference>
<evidence type="ECO:0000256" key="14">
    <source>
        <dbReference type="SAM" id="MobiDB-lite"/>
    </source>
</evidence>
<dbReference type="InterPro" id="IPR014729">
    <property type="entry name" value="Rossmann-like_a/b/a_fold"/>
</dbReference>
<evidence type="ECO:0000256" key="6">
    <source>
        <dbReference type="ARBA" id="ARBA00022598"/>
    </source>
</evidence>
<dbReference type="InterPro" id="IPR036282">
    <property type="entry name" value="Glutathione-S-Trfase_C_sf"/>
</dbReference>
<dbReference type="FunFam" id="3.90.800.10:FF:000001">
    <property type="entry name" value="Glutamine--tRNA ligase"/>
    <property type="match status" value="1"/>
</dbReference>
<dbReference type="GO" id="GO:0010494">
    <property type="term" value="C:cytoplasmic stress granule"/>
    <property type="evidence" value="ECO:0007669"/>
    <property type="project" value="UniProtKB-ARBA"/>
</dbReference>
<evidence type="ECO:0000313" key="18">
    <source>
        <dbReference type="EMBL" id="PIL24372.1"/>
    </source>
</evidence>
<dbReference type="GO" id="GO:0004818">
    <property type="term" value="F:glutamate-tRNA ligase activity"/>
    <property type="evidence" value="ECO:0007669"/>
    <property type="project" value="UniProtKB-EC"/>
</dbReference>
<feature type="domain" description="Glutamyl/glutaminyl-tRNA synthetase class Ib anti-codon binding" evidence="16">
    <location>
        <begin position="516"/>
        <end position="608"/>
    </location>
</feature>
<dbReference type="Gene3D" id="3.40.50.620">
    <property type="entry name" value="HUPs"/>
    <property type="match status" value="1"/>
</dbReference>
<comment type="catalytic activity">
    <reaction evidence="12">
        <text>tRNA(Glu) + L-glutamate + ATP = L-glutamyl-tRNA(Glu) + AMP + diphosphate</text>
        <dbReference type="Rhea" id="RHEA:23540"/>
        <dbReference type="Rhea" id="RHEA-COMP:9663"/>
        <dbReference type="Rhea" id="RHEA-COMP:9680"/>
        <dbReference type="ChEBI" id="CHEBI:29985"/>
        <dbReference type="ChEBI" id="CHEBI:30616"/>
        <dbReference type="ChEBI" id="CHEBI:33019"/>
        <dbReference type="ChEBI" id="CHEBI:78442"/>
        <dbReference type="ChEBI" id="CHEBI:78520"/>
        <dbReference type="ChEBI" id="CHEBI:456215"/>
        <dbReference type="EC" id="6.1.1.17"/>
    </reaction>
</comment>
<dbReference type="InterPro" id="IPR050132">
    <property type="entry name" value="Gln/Glu-tRNA_Ligase"/>
</dbReference>
<keyword evidence="19" id="KW-1185">Reference proteome</keyword>
<dbReference type="Gene3D" id="1.10.1160.10">
    <property type="entry name" value="Glutamyl-trna Synthetase, Domain 2"/>
    <property type="match status" value="1"/>
</dbReference>
<organism evidence="18 19">
    <name type="scientific">Ganoderma sinense ZZ0214-1</name>
    <dbReference type="NCBI Taxonomy" id="1077348"/>
    <lineage>
        <taxon>Eukaryota</taxon>
        <taxon>Fungi</taxon>
        <taxon>Dikarya</taxon>
        <taxon>Basidiomycota</taxon>
        <taxon>Agaricomycotina</taxon>
        <taxon>Agaricomycetes</taxon>
        <taxon>Polyporales</taxon>
        <taxon>Polyporaceae</taxon>
        <taxon>Ganoderma</taxon>
    </lineage>
</organism>
<evidence type="ECO:0000256" key="5">
    <source>
        <dbReference type="ARBA" id="ARBA00022553"/>
    </source>
</evidence>
<dbReference type="Proteomes" id="UP000230002">
    <property type="component" value="Unassembled WGS sequence"/>
</dbReference>
<keyword evidence="4" id="KW-0963">Cytoplasm</keyword>
<evidence type="ECO:0000256" key="12">
    <source>
        <dbReference type="ARBA" id="ARBA00048351"/>
    </source>
</evidence>
<dbReference type="FunFam" id="1.10.1160.10:FF:000001">
    <property type="entry name" value="Glutamine--tRNA ligase"/>
    <property type="match status" value="1"/>
</dbReference>
<comment type="subcellular location">
    <subcellularLocation>
        <location evidence="1">Cytoplasm</location>
    </subcellularLocation>
</comment>
<dbReference type="InterPro" id="IPR000924">
    <property type="entry name" value="Glu/Gln-tRNA-synth"/>
</dbReference>
<keyword evidence="6 13" id="KW-0436">Ligase</keyword>
<sequence>MAGTLTLSPSAAPFPWASAAIATFTGKSTLNFDTAATGVTLEIDGSKLAAEDDIVQTLAKAGGLSDDSEKTTSYFALAKSLPTFTAFPQITAALDSLDDHLAFRTFLVGHNVTSADFIVWGALKGPYAYAQLRLTFINIVHPITGSVKIVGLLKNNKHVHLNRWFTHLESLESTQLVIASLSEAKSAKARSNKTAASFALGLQDAKEGEVVTRFPPEPSGYLHIGHAKAAMLNQYFAKMYKGKMIIRFDDTNPTKETTEFEETILEDLALLDIHGDKVTHTSDYFAQLYDFALQMIKTGKAYADDTEQEQMRKERMDGIASKHRDDSVEDNLKHFEEMTKGTPEGTRWCLRARMSVDNPNKALRDPVIYRTNLTPHHRTGDKWKVYPTYDFACPIVDSHEGVTHALRTNEYRDRNPQYQWMIEALNIRKVNIWDFSRLNFIYTLLSKRKLHWFVNTGIVRGWDDPRFPTVRGIRRRGLTVEALRQYMLAQGPSQAIVSLEWDTLWTLNKKVIDPIAPRFWALSNANIVPVTVRGGPAAVEVKTLPKHKKNPEVGDKKTVYSSQIFVEQEDAASFDDQEEVTLMDWGNAIVRSKTTDASGVVTAIEMELHLDGDFRKTKKKITWLAQPGAGGAPALVDVTLLDYDYLITKKKLEENDDVKDFVTPVSEFRDEARADANVAGLKKGDIIQFERKGYYIFDGVGAGAGGRHEFIHIPDGRAASIASKAGAQTGTATPAAAADGAKKDAKPAASKKGGSNGNDAPVETKMYKVAKVYGDDDVIPTVETKMYKMQTVYDS</sequence>
<accession>A0A2G8RS87</accession>
<evidence type="ECO:0000256" key="10">
    <source>
        <dbReference type="ARBA" id="ARBA00023146"/>
    </source>
</evidence>
<dbReference type="SUPFAM" id="SSF52374">
    <property type="entry name" value="Nucleotidylyl transferase"/>
    <property type="match status" value="1"/>
</dbReference>
<dbReference type="Pfam" id="PF00749">
    <property type="entry name" value="tRNA-synt_1c"/>
    <property type="match status" value="1"/>
</dbReference>
<feature type="region of interest" description="Disordered" evidence="14">
    <location>
        <begin position="732"/>
        <end position="761"/>
    </location>
</feature>
<comment type="similarity">
    <text evidence="2">Belongs to the class-I aminoacyl-tRNA synthetase family. Glutamate--tRNA ligase type 2 subfamily.</text>
</comment>
<feature type="domain" description="Glutamyl/glutaminyl-tRNA synthetase class Ib catalytic" evidence="15">
    <location>
        <begin position="209"/>
        <end position="513"/>
    </location>
</feature>
<keyword evidence="9 13" id="KW-0648">Protein biosynthesis</keyword>
<dbReference type="InterPro" id="IPR001412">
    <property type="entry name" value="aa-tRNA-synth_I_CS"/>
</dbReference>
<dbReference type="InterPro" id="IPR020058">
    <property type="entry name" value="Glu/Gln-tRNA-synth_Ib_cat-dom"/>
</dbReference>